<evidence type="ECO:0000256" key="4">
    <source>
        <dbReference type="ARBA" id="ARBA00022729"/>
    </source>
</evidence>
<dbReference type="AlphaFoldDB" id="A0A0M4EM41"/>
<dbReference type="Gene3D" id="1.10.238.20">
    <property type="entry name" value="Pheromone/general odorant binding protein domain"/>
    <property type="match status" value="1"/>
</dbReference>
<evidence type="ECO:0000313" key="7">
    <source>
        <dbReference type="Proteomes" id="UP000494163"/>
    </source>
</evidence>
<dbReference type="Pfam" id="PF01395">
    <property type="entry name" value="PBP_GOBP"/>
    <property type="match status" value="1"/>
</dbReference>
<dbReference type="PANTHER" id="PTHR11857:SF43">
    <property type="entry name" value="GEO07291P1-RELATED"/>
    <property type="match status" value="1"/>
</dbReference>
<dbReference type="SMART" id="SM00708">
    <property type="entry name" value="PhBP"/>
    <property type="match status" value="1"/>
</dbReference>
<keyword evidence="7" id="KW-1185">Reference proteome</keyword>
<proteinExistence type="inferred from homology"/>
<gene>
    <name evidence="6" type="ORF">Dbus_chr2Rg2346</name>
</gene>
<dbReference type="GO" id="GO:0007608">
    <property type="term" value="P:sensory perception of smell"/>
    <property type="evidence" value="ECO:0007669"/>
    <property type="project" value="TreeGrafter"/>
</dbReference>
<reference evidence="6 7" key="1">
    <citation type="submission" date="2015-08" db="EMBL/GenBank/DDBJ databases">
        <title>Ancestral chromatin configuration constrains chromatin evolution on differentiating sex chromosomes in Drosophila.</title>
        <authorList>
            <person name="Zhou Q."/>
            <person name="Bachtrog D."/>
        </authorList>
    </citation>
    <scope>NUCLEOTIDE SEQUENCE [LARGE SCALE GENOMIC DNA]</scope>
    <source>
        <tissue evidence="6">Whole larvae</tissue>
    </source>
</reference>
<dbReference type="GO" id="GO:0005549">
    <property type="term" value="F:odorant binding"/>
    <property type="evidence" value="ECO:0007669"/>
    <property type="project" value="InterPro"/>
</dbReference>
<dbReference type="SMR" id="A0A0M4EM41"/>
<organism evidence="6 7">
    <name type="scientific">Drosophila busckii</name>
    <name type="common">Fruit fly</name>
    <dbReference type="NCBI Taxonomy" id="30019"/>
    <lineage>
        <taxon>Eukaryota</taxon>
        <taxon>Metazoa</taxon>
        <taxon>Ecdysozoa</taxon>
        <taxon>Arthropoda</taxon>
        <taxon>Hexapoda</taxon>
        <taxon>Insecta</taxon>
        <taxon>Pterygota</taxon>
        <taxon>Neoptera</taxon>
        <taxon>Endopterygota</taxon>
        <taxon>Diptera</taxon>
        <taxon>Brachycera</taxon>
        <taxon>Muscomorpha</taxon>
        <taxon>Ephydroidea</taxon>
        <taxon>Drosophilidae</taxon>
        <taxon>Drosophila</taxon>
    </lineage>
</organism>
<comment type="subcellular location">
    <subcellularLocation>
        <location evidence="1">Secreted</location>
    </subcellularLocation>
</comment>
<feature type="signal peptide" evidence="5">
    <location>
        <begin position="1"/>
        <end position="17"/>
    </location>
</feature>
<evidence type="ECO:0000256" key="2">
    <source>
        <dbReference type="ARBA" id="ARBA00008098"/>
    </source>
</evidence>
<dbReference type="PANTHER" id="PTHR11857">
    <property type="entry name" value="ODORANT BINDING PROTEIN-RELATED"/>
    <property type="match status" value="1"/>
</dbReference>
<dbReference type="SUPFAM" id="SSF47565">
    <property type="entry name" value="Insect pheromone/odorant-binding proteins"/>
    <property type="match status" value="1"/>
</dbReference>
<evidence type="ECO:0000256" key="1">
    <source>
        <dbReference type="ARBA" id="ARBA00004613"/>
    </source>
</evidence>
<dbReference type="GO" id="GO:0005615">
    <property type="term" value="C:extracellular space"/>
    <property type="evidence" value="ECO:0007669"/>
    <property type="project" value="TreeGrafter"/>
</dbReference>
<sequence>MKAALGLILLFVLQILADDAEDADFIAECMAENGITDEDLDALQLSDMAPDQVQDNFKCGLQCLFLKYNYMDDAGNLLQEEMLARQDDAKEAKILAKALELCGELKGDDGCDTAYKITMCFIANAATITQ</sequence>
<keyword evidence="4 5" id="KW-0732">Signal</keyword>
<feature type="chain" id="PRO_5005793579" evidence="5">
    <location>
        <begin position="18"/>
        <end position="130"/>
    </location>
</feature>
<feature type="non-terminal residue" evidence="6">
    <location>
        <position position="130"/>
    </location>
</feature>
<name>A0A0M4EM41_DROBS</name>
<dbReference type="OrthoDB" id="8194670at2759"/>
<keyword evidence="3" id="KW-0964">Secreted</keyword>
<evidence type="ECO:0000256" key="3">
    <source>
        <dbReference type="ARBA" id="ARBA00022525"/>
    </source>
</evidence>
<evidence type="ECO:0000313" key="6">
    <source>
        <dbReference type="EMBL" id="ALC42767.1"/>
    </source>
</evidence>
<dbReference type="InterPro" id="IPR006170">
    <property type="entry name" value="PBP/GOBP"/>
</dbReference>
<evidence type="ECO:0000256" key="5">
    <source>
        <dbReference type="SAM" id="SignalP"/>
    </source>
</evidence>
<dbReference type="EMBL" id="CP012524">
    <property type="protein sequence ID" value="ALC42767.1"/>
    <property type="molecule type" value="Genomic_DNA"/>
</dbReference>
<dbReference type="InterPro" id="IPR036728">
    <property type="entry name" value="PBP_GOBP_sf"/>
</dbReference>
<protein>
    <submittedName>
        <fullName evidence="6">Maker148</fullName>
    </submittedName>
</protein>
<accession>A0A0M4EM41</accession>
<comment type="similarity">
    <text evidence="2">Belongs to the PBP/GOBP family.</text>
</comment>
<dbReference type="CDD" id="cd23992">
    <property type="entry name" value="PBP_GOBP"/>
    <property type="match status" value="1"/>
</dbReference>
<dbReference type="Proteomes" id="UP000494163">
    <property type="component" value="Chromosome 2R"/>
</dbReference>